<reference evidence="1" key="1">
    <citation type="submission" date="2023-10" db="EMBL/GenBank/DDBJ databases">
        <authorList>
            <person name="Rodriguez Cubillos JULIANA M."/>
            <person name="De Vega J."/>
        </authorList>
    </citation>
    <scope>NUCLEOTIDE SEQUENCE</scope>
</reference>
<evidence type="ECO:0000313" key="2">
    <source>
        <dbReference type="Proteomes" id="UP001177021"/>
    </source>
</evidence>
<proteinExistence type="predicted"/>
<gene>
    <name evidence="1" type="ORF">MILVUS5_LOCUS30150</name>
</gene>
<comment type="caution">
    <text evidence="1">The sequence shown here is derived from an EMBL/GenBank/DDBJ whole genome shotgun (WGS) entry which is preliminary data.</text>
</comment>
<evidence type="ECO:0000313" key="1">
    <source>
        <dbReference type="EMBL" id="CAJ2665091.1"/>
    </source>
</evidence>
<name>A0ACB0L7E8_TRIPR</name>
<sequence>MPLSDLETIRKPSSSAHNEVGISRTVRDLPPADYLFKIQSYSLLMDTGLEKYESNVFHAAGYKWKLILYPSGNKKSNGNGHVSLYLTIADTEKLPHGWEINVNFKLFVFDEKNNNYLTIQDADGAVRKFNEMKTEWGFEQLISLEILLDKCNGYLVEDSCVFGAEVVVIGHSGKWESLSMVKDPPQASLKWKLENFSKLVNNYYLSKSFHVGERDWKLRVYPKGNADERGKNLCIFLELTNCERFPSNRTVYARFKIGLLDQLHDKYYEKTANHWFCTSSDE</sequence>
<dbReference type="Proteomes" id="UP001177021">
    <property type="component" value="Unassembled WGS sequence"/>
</dbReference>
<organism evidence="1 2">
    <name type="scientific">Trifolium pratense</name>
    <name type="common">Red clover</name>
    <dbReference type="NCBI Taxonomy" id="57577"/>
    <lineage>
        <taxon>Eukaryota</taxon>
        <taxon>Viridiplantae</taxon>
        <taxon>Streptophyta</taxon>
        <taxon>Embryophyta</taxon>
        <taxon>Tracheophyta</taxon>
        <taxon>Spermatophyta</taxon>
        <taxon>Magnoliopsida</taxon>
        <taxon>eudicotyledons</taxon>
        <taxon>Gunneridae</taxon>
        <taxon>Pentapetalae</taxon>
        <taxon>rosids</taxon>
        <taxon>fabids</taxon>
        <taxon>Fabales</taxon>
        <taxon>Fabaceae</taxon>
        <taxon>Papilionoideae</taxon>
        <taxon>50 kb inversion clade</taxon>
        <taxon>NPAAA clade</taxon>
        <taxon>Hologalegina</taxon>
        <taxon>IRL clade</taxon>
        <taxon>Trifolieae</taxon>
        <taxon>Trifolium</taxon>
    </lineage>
</organism>
<keyword evidence="2" id="KW-1185">Reference proteome</keyword>
<dbReference type="EMBL" id="CASHSV030000409">
    <property type="protein sequence ID" value="CAJ2665091.1"/>
    <property type="molecule type" value="Genomic_DNA"/>
</dbReference>
<protein>
    <submittedName>
        <fullName evidence="1">Uncharacterized protein</fullName>
    </submittedName>
</protein>
<accession>A0ACB0L7E8</accession>